<dbReference type="FunFam" id="3.40.50.970:FF:000004">
    <property type="entry name" value="Transketolase"/>
    <property type="match status" value="1"/>
</dbReference>
<comment type="catalytic activity">
    <reaction evidence="10">
        <text>D-sedoheptulose 7-phosphate + D-glyceraldehyde 3-phosphate = aldehydo-D-ribose 5-phosphate + D-xylulose 5-phosphate</text>
        <dbReference type="Rhea" id="RHEA:10508"/>
        <dbReference type="ChEBI" id="CHEBI:57483"/>
        <dbReference type="ChEBI" id="CHEBI:57737"/>
        <dbReference type="ChEBI" id="CHEBI:58273"/>
        <dbReference type="ChEBI" id="CHEBI:59776"/>
        <dbReference type="EC" id="2.2.1.1"/>
    </reaction>
</comment>
<evidence type="ECO:0000256" key="9">
    <source>
        <dbReference type="ARBA" id="ARBA00023052"/>
    </source>
</evidence>
<feature type="domain" description="Transketolase-like pyrimidine-binding" evidence="11">
    <location>
        <begin position="391"/>
        <end position="569"/>
    </location>
</feature>
<dbReference type="InterPro" id="IPR049557">
    <property type="entry name" value="Transketolase_CS"/>
</dbReference>
<dbReference type="PANTHER" id="PTHR43522">
    <property type="entry name" value="TRANSKETOLASE"/>
    <property type="match status" value="1"/>
</dbReference>
<dbReference type="Pfam" id="PF22613">
    <property type="entry name" value="Transketolase_C_1"/>
    <property type="match status" value="1"/>
</dbReference>
<dbReference type="PANTHER" id="PTHR43522:SF6">
    <property type="entry name" value="TRANSKETOLASE-LIKE PYRIMIDINE-BINDING DOMAIN-CONTAINING PROTEIN-RELATED"/>
    <property type="match status" value="1"/>
</dbReference>
<comment type="cofactor">
    <cofactor evidence="3">
        <name>thiamine diphosphate</name>
        <dbReference type="ChEBI" id="CHEBI:58937"/>
    </cofactor>
</comment>
<dbReference type="GO" id="GO:0005829">
    <property type="term" value="C:cytosol"/>
    <property type="evidence" value="ECO:0007669"/>
    <property type="project" value="TreeGrafter"/>
</dbReference>
<protein>
    <recommendedName>
        <fullName evidence="5">transketolase</fullName>
        <ecNumber evidence="5">2.2.1.1</ecNumber>
    </recommendedName>
</protein>
<evidence type="ECO:0000256" key="2">
    <source>
        <dbReference type="ARBA" id="ARBA00001946"/>
    </source>
</evidence>
<dbReference type="GO" id="GO:0005634">
    <property type="term" value="C:nucleus"/>
    <property type="evidence" value="ECO:0007669"/>
    <property type="project" value="TreeGrafter"/>
</dbReference>
<dbReference type="InterPro" id="IPR020826">
    <property type="entry name" value="Transketolase_BS"/>
</dbReference>
<evidence type="ECO:0000256" key="3">
    <source>
        <dbReference type="ARBA" id="ARBA00001964"/>
    </source>
</evidence>
<comment type="cofactor">
    <cofactor evidence="1">
        <name>Co(2+)</name>
        <dbReference type="ChEBI" id="CHEBI:48828"/>
    </cofactor>
</comment>
<keyword evidence="9" id="KW-0786">Thiamine pyrophosphate</keyword>
<dbReference type="GO" id="GO:0004802">
    <property type="term" value="F:transketolase activity"/>
    <property type="evidence" value="ECO:0007669"/>
    <property type="project" value="UniProtKB-EC"/>
</dbReference>
<evidence type="ECO:0000256" key="8">
    <source>
        <dbReference type="ARBA" id="ARBA00022842"/>
    </source>
</evidence>
<evidence type="ECO:0000256" key="6">
    <source>
        <dbReference type="ARBA" id="ARBA00022679"/>
    </source>
</evidence>
<evidence type="ECO:0000313" key="13">
    <source>
        <dbReference type="Proteomes" id="UP001345827"/>
    </source>
</evidence>
<name>A0AAV9QL03_9PEZI</name>
<reference evidence="12 13" key="1">
    <citation type="submission" date="2023-06" db="EMBL/GenBank/DDBJ databases">
        <title>Black Yeasts Isolated from many extreme environments.</title>
        <authorList>
            <person name="Coleine C."/>
            <person name="Stajich J.E."/>
            <person name="Selbmann L."/>
        </authorList>
    </citation>
    <scope>NUCLEOTIDE SEQUENCE [LARGE SCALE GENOMIC DNA]</scope>
    <source>
        <strain evidence="12 13">CCFEE 5887</strain>
    </source>
</reference>
<dbReference type="GO" id="GO:0006098">
    <property type="term" value="P:pentose-phosphate shunt"/>
    <property type="evidence" value="ECO:0007669"/>
    <property type="project" value="TreeGrafter"/>
</dbReference>
<dbReference type="InterPro" id="IPR055152">
    <property type="entry name" value="Transketolase-like_C_2"/>
</dbReference>
<dbReference type="SUPFAM" id="SSF52518">
    <property type="entry name" value="Thiamin diphosphate-binding fold (THDP-binding)"/>
    <property type="match status" value="2"/>
</dbReference>
<evidence type="ECO:0000313" key="12">
    <source>
        <dbReference type="EMBL" id="KAK5545614.1"/>
    </source>
</evidence>
<organism evidence="12 13">
    <name type="scientific">Vermiconidia calcicola</name>
    <dbReference type="NCBI Taxonomy" id="1690605"/>
    <lineage>
        <taxon>Eukaryota</taxon>
        <taxon>Fungi</taxon>
        <taxon>Dikarya</taxon>
        <taxon>Ascomycota</taxon>
        <taxon>Pezizomycotina</taxon>
        <taxon>Dothideomycetes</taxon>
        <taxon>Dothideomycetidae</taxon>
        <taxon>Mycosphaerellales</taxon>
        <taxon>Extremaceae</taxon>
        <taxon>Vermiconidia</taxon>
    </lineage>
</organism>
<dbReference type="InterPro" id="IPR005475">
    <property type="entry name" value="Transketolase-like_Pyr-bd"/>
</dbReference>
<comment type="similarity">
    <text evidence="4">Belongs to the transketolase family.</text>
</comment>
<keyword evidence="7" id="KW-0479">Metal-binding</keyword>
<evidence type="ECO:0000256" key="5">
    <source>
        <dbReference type="ARBA" id="ARBA00013152"/>
    </source>
</evidence>
<dbReference type="CDD" id="cd02012">
    <property type="entry name" value="TPP_TK"/>
    <property type="match status" value="1"/>
</dbReference>
<dbReference type="PROSITE" id="PS00802">
    <property type="entry name" value="TRANSKETOLASE_2"/>
    <property type="match status" value="1"/>
</dbReference>
<dbReference type="SMART" id="SM00861">
    <property type="entry name" value="Transket_pyr"/>
    <property type="match status" value="1"/>
</dbReference>
<dbReference type="InterPro" id="IPR033247">
    <property type="entry name" value="Transketolase_fam"/>
</dbReference>
<dbReference type="Pfam" id="PF00456">
    <property type="entry name" value="Transketolase_N"/>
    <property type="match status" value="1"/>
</dbReference>
<dbReference type="FunFam" id="3.40.50.970:FF:000003">
    <property type="entry name" value="Transketolase"/>
    <property type="match status" value="1"/>
</dbReference>
<keyword evidence="6" id="KW-0808">Transferase</keyword>
<dbReference type="GO" id="GO:0046872">
    <property type="term" value="F:metal ion binding"/>
    <property type="evidence" value="ECO:0007669"/>
    <property type="project" value="UniProtKB-KW"/>
</dbReference>
<dbReference type="InterPro" id="IPR009014">
    <property type="entry name" value="Transketo_C/PFOR_II"/>
</dbReference>
<accession>A0AAV9QL03</accession>
<keyword evidence="8" id="KW-0460">Magnesium</keyword>
<evidence type="ECO:0000259" key="11">
    <source>
        <dbReference type="SMART" id="SM00861"/>
    </source>
</evidence>
<dbReference type="EC" id="2.2.1.1" evidence="5"/>
<dbReference type="Gene3D" id="3.40.50.970">
    <property type="match status" value="2"/>
</dbReference>
<gene>
    <name evidence="12" type="ORF">LTR25_000621</name>
</gene>
<dbReference type="Pfam" id="PF02779">
    <property type="entry name" value="Transket_pyr"/>
    <property type="match status" value="1"/>
</dbReference>
<dbReference type="InterPro" id="IPR029061">
    <property type="entry name" value="THDP-binding"/>
</dbReference>
<dbReference type="CDD" id="cd07033">
    <property type="entry name" value="TPP_PYR_DXS_TK_like"/>
    <property type="match status" value="1"/>
</dbReference>
<comment type="cofactor">
    <cofactor evidence="2">
        <name>Mg(2+)</name>
        <dbReference type="ChEBI" id="CHEBI:18420"/>
    </cofactor>
</comment>
<dbReference type="PROSITE" id="PS00801">
    <property type="entry name" value="TRANSKETOLASE_1"/>
    <property type="match status" value="1"/>
</dbReference>
<comment type="caution">
    <text evidence="12">The sequence shown here is derived from an EMBL/GenBank/DDBJ whole genome shotgun (WGS) entry which is preliminary data.</text>
</comment>
<evidence type="ECO:0000256" key="7">
    <source>
        <dbReference type="ARBA" id="ARBA00022723"/>
    </source>
</evidence>
<evidence type="ECO:0000256" key="1">
    <source>
        <dbReference type="ARBA" id="ARBA00001941"/>
    </source>
</evidence>
<dbReference type="Proteomes" id="UP001345827">
    <property type="component" value="Unassembled WGS sequence"/>
</dbReference>
<proteinExistence type="inferred from homology"/>
<sequence>MAPSAIPMDPPTHSHAVNGVSREGNFIAGNLTKGVSRRTSEQDLVLRTFRLLIADLCQQFKGGHPGGAMGMAAIGIALWKYVMRYAPHTPDFLNRDRFVLSNGHTCLFQYTFLHLTGYKAMTFDQLKSYHSSRVDALCPGHPEIEYEGIEVTTGPLGQGIANAVGLAMASKHFASKFNKPGFDIVSDHVWCMVGDACLQEGVGLEAISFAGHFRLNNLTVIYDNNQITCDGLVSLTNTEDVDMKMKACGWNVINIEDGCFDVEGIVEALEAAKKSMLPTFINVRTVIGVDSRVAGDAVAHGAALGLDNVAALKRAYGFDPDQHFVVPQAVRDFFQELPAKGELLVSEWNRLFQEYREAYPELAAEYDLRRKGDLPSDWQSLIPREFPSKAIASRASSGLVFNPIAERCEQFMVGTADLSPSVNMAWKTKEDFEPPHLNTGSYSGRYIHYGIREHAMAAVSNGLAAYHPGMFIPVTSSFFMFYLYAAPAVRMGALQHLQIIHAATHDSIGMGEDGPTHQPIELAALFRTMPNLLYIRPGDSEETAGAWVEAIKARHMSSIISTSRHALPQLTGLTRREGVAKGAYVLEEATGKADLTLIGVGAELNFAVSVAAELRRTQGLKVRTVSFPCQRLFETQPQEYRRQVLQRKSGVPVVVIEAYAANGWERYADAAVCMTTKRFGKSLPGPKAYEFFGFELKSMVSRILGYLENLKLDPDLKHDFVELTYVGEDVVPASR</sequence>
<evidence type="ECO:0000256" key="10">
    <source>
        <dbReference type="ARBA" id="ARBA00049473"/>
    </source>
</evidence>
<dbReference type="InterPro" id="IPR005474">
    <property type="entry name" value="Transketolase_N"/>
</dbReference>
<dbReference type="FunFam" id="3.40.50.920:FF:000012">
    <property type="entry name" value="Transketolase, variant 1"/>
    <property type="match status" value="1"/>
</dbReference>
<dbReference type="AlphaFoldDB" id="A0AAV9QL03"/>
<dbReference type="EMBL" id="JAXLQG010000001">
    <property type="protein sequence ID" value="KAK5545614.1"/>
    <property type="molecule type" value="Genomic_DNA"/>
</dbReference>
<dbReference type="Gene3D" id="3.40.50.920">
    <property type="match status" value="1"/>
</dbReference>
<evidence type="ECO:0000256" key="4">
    <source>
        <dbReference type="ARBA" id="ARBA00007131"/>
    </source>
</evidence>
<dbReference type="SUPFAM" id="SSF52922">
    <property type="entry name" value="TK C-terminal domain-like"/>
    <property type="match status" value="1"/>
</dbReference>
<keyword evidence="13" id="KW-1185">Reference proteome</keyword>